<feature type="domain" description="KilA-N" evidence="1">
    <location>
        <begin position="1"/>
        <end position="137"/>
    </location>
</feature>
<organism evidence="2 3">
    <name type="scientific">candidate division WS6 bacterium RIFOXYB1_FULL_33_14</name>
    <dbReference type="NCBI Taxonomy" id="1817896"/>
    <lineage>
        <taxon>Bacteria</taxon>
        <taxon>Candidatus Dojkabacteria</taxon>
    </lineage>
</organism>
<evidence type="ECO:0000313" key="3">
    <source>
        <dbReference type="Proteomes" id="UP000177434"/>
    </source>
</evidence>
<gene>
    <name evidence="2" type="ORF">A2400_01185</name>
</gene>
<dbReference type="PROSITE" id="PS51301">
    <property type="entry name" value="KILA_N"/>
    <property type="match status" value="1"/>
</dbReference>
<accession>A0A1F4UJN8</accession>
<sequence length="159" mass="18370">MEKIKVKGKDIEILSKGSTEYISLTSIAKYKDDKYPADIIKNWLRSKSTIEFLGLWERINNPNFKLVEFDQFKYNSGTNYFVLSPKKWITTVNAIGLISKSGKHSGGTYAHKDIAFEFASWISPEFKLYLIKEFERLKDKEGIGIYILAPSLLHSYILF</sequence>
<dbReference type="InterPro" id="IPR018004">
    <property type="entry name" value="KilA/APSES_HTH"/>
</dbReference>
<dbReference type="Proteomes" id="UP000177434">
    <property type="component" value="Unassembled WGS sequence"/>
</dbReference>
<dbReference type="Pfam" id="PF04383">
    <property type="entry name" value="KilA-N"/>
    <property type="match status" value="1"/>
</dbReference>
<protein>
    <recommendedName>
        <fullName evidence="1">KilA-N domain-containing protein</fullName>
    </recommendedName>
</protein>
<dbReference type="InterPro" id="IPR017880">
    <property type="entry name" value="KilA_N"/>
</dbReference>
<comment type="caution">
    <text evidence="2">The sequence shown here is derived from an EMBL/GenBank/DDBJ whole genome shotgun (WGS) entry which is preliminary data.</text>
</comment>
<dbReference type="AlphaFoldDB" id="A0A1F4UJN8"/>
<reference evidence="2 3" key="1">
    <citation type="journal article" date="2016" name="Nat. Commun.">
        <title>Thousands of microbial genomes shed light on interconnected biogeochemical processes in an aquifer system.</title>
        <authorList>
            <person name="Anantharaman K."/>
            <person name="Brown C.T."/>
            <person name="Hug L.A."/>
            <person name="Sharon I."/>
            <person name="Castelle C.J."/>
            <person name="Probst A.J."/>
            <person name="Thomas B.C."/>
            <person name="Singh A."/>
            <person name="Wilkins M.J."/>
            <person name="Karaoz U."/>
            <person name="Brodie E.L."/>
            <person name="Williams K.H."/>
            <person name="Hubbard S.S."/>
            <person name="Banfield J.F."/>
        </authorList>
    </citation>
    <scope>NUCLEOTIDE SEQUENCE [LARGE SCALE GENOMIC DNA]</scope>
</reference>
<evidence type="ECO:0000313" key="2">
    <source>
        <dbReference type="EMBL" id="OGC44433.1"/>
    </source>
</evidence>
<dbReference type="SMART" id="SM01252">
    <property type="entry name" value="KilA-N"/>
    <property type="match status" value="1"/>
</dbReference>
<name>A0A1F4UJN8_9BACT</name>
<proteinExistence type="predicted"/>
<evidence type="ECO:0000259" key="1">
    <source>
        <dbReference type="PROSITE" id="PS51301"/>
    </source>
</evidence>
<dbReference type="EMBL" id="MEUN01000066">
    <property type="protein sequence ID" value="OGC44433.1"/>
    <property type="molecule type" value="Genomic_DNA"/>
</dbReference>